<feature type="compositionally biased region" description="Basic and acidic residues" evidence="1">
    <location>
        <begin position="113"/>
        <end position="134"/>
    </location>
</feature>
<feature type="compositionally biased region" description="Polar residues" evidence="1">
    <location>
        <begin position="1"/>
        <end position="14"/>
    </location>
</feature>
<keyword evidence="4" id="KW-1185">Reference proteome</keyword>
<dbReference type="AlphaFoldDB" id="A0AAN9UNH9"/>
<dbReference type="PANTHER" id="PTHR38788">
    <property type="entry name" value="CLR5 DOMAIN-CONTAINING PROTEIN"/>
    <property type="match status" value="1"/>
</dbReference>
<feature type="domain" description="Clr5" evidence="2">
    <location>
        <begin position="27"/>
        <end position="79"/>
    </location>
</feature>
<protein>
    <recommendedName>
        <fullName evidence="2">Clr5 domain-containing protein</fullName>
    </recommendedName>
</protein>
<evidence type="ECO:0000259" key="2">
    <source>
        <dbReference type="Pfam" id="PF14420"/>
    </source>
</evidence>
<reference evidence="3 4" key="1">
    <citation type="submission" date="2024-02" db="EMBL/GenBank/DDBJ databases">
        <title>De novo assembly and annotation of 12 fungi associated with fruit tree decline syndrome in Ontario, Canada.</title>
        <authorList>
            <person name="Sulman M."/>
            <person name="Ellouze W."/>
            <person name="Ilyukhin E."/>
        </authorList>
    </citation>
    <scope>NUCLEOTIDE SEQUENCE [LARGE SCALE GENOMIC DNA]</scope>
    <source>
        <strain evidence="3 4">M11/M66-122</strain>
    </source>
</reference>
<feature type="region of interest" description="Disordered" evidence="1">
    <location>
        <begin position="1"/>
        <end position="21"/>
    </location>
</feature>
<name>A0AAN9UNH9_9PEZI</name>
<dbReference type="InterPro" id="IPR025676">
    <property type="entry name" value="Clr5_dom"/>
</dbReference>
<sequence>MASNPEQDQDTGNPTVGKGFQRQWATTQDWATHKKTIVDLYSNQSLTLKQVVATMRNKHEFFATEAMYKRRLKIWGISKNVKRKVTSKLQCDPQDPPVDDSPDTATQWPEPQRATEIREERTDTKKSRALELRHGSSSHVASPEITMASKAKTPAVLGISCRRPAPGPSVSALYSIESPQDLQSFERWMALVCNYVPAAVETGLWKPLPGGTFTMNQDLIAWYNRTRAYSFGMLSGDTRQAFRAIGTCLDEYKDMMASQDPLFILFTLHTILPVGRTQNADIALAVFRYMRDIARVVHPRSHPMRLMMEHLFQIGLEKIAENSGHFLRPYFSLMCTVLGPHVEPLAESFAAIARANGTHDPSELAVAGVYTVDIINRLASCSETFAFEILGLRLARTWNLLRRGLLACAQQTTAEVLASPEASRYPIILASCYQINLHIFLLEGNHERALEAAHAWVAYSIEHFGMASYVTIDALGSLESYLRKVGDDRGADQAFGRLAVATGELNRSKATAKRSAQKR</sequence>
<dbReference type="EMBL" id="JAKJXP020000044">
    <property type="protein sequence ID" value="KAK7751845.1"/>
    <property type="molecule type" value="Genomic_DNA"/>
</dbReference>
<proteinExistence type="predicted"/>
<accession>A0AAN9UNH9</accession>
<dbReference type="Pfam" id="PF14420">
    <property type="entry name" value="Clr5"/>
    <property type="match status" value="1"/>
</dbReference>
<feature type="region of interest" description="Disordered" evidence="1">
    <location>
        <begin position="85"/>
        <end position="136"/>
    </location>
</feature>
<evidence type="ECO:0000313" key="3">
    <source>
        <dbReference type="EMBL" id="KAK7751845.1"/>
    </source>
</evidence>
<evidence type="ECO:0000313" key="4">
    <source>
        <dbReference type="Proteomes" id="UP001320420"/>
    </source>
</evidence>
<gene>
    <name evidence="3" type="ORF">SLS62_006146</name>
</gene>
<organism evidence="3 4">
    <name type="scientific">Diatrype stigma</name>
    <dbReference type="NCBI Taxonomy" id="117547"/>
    <lineage>
        <taxon>Eukaryota</taxon>
        <taxon>Fungi</taxon>
        <taxon>Dikarya</taxon>
        <taxon>Ascomycota</taxon>
        <taxon>Pezizomycotina</taxon>
        <taxon>Sordariomycetes</taxon>
        <taxon>Xylariomycetidae</taxon>
        <taxon>Xylariales</taxon>
        <taxon>Diatrypaceae</taxon>
        <taxon>Diatrype</taxon>
    </lineage>
</organism>
<comment type="caution">
    <text evidence="3">The sequence shown here is derived from an EMBL/GenBank/DDBJ whole genome shotgun (WGS) entry which is preliminary data.</text>
</comment>
<evidence type="ECO:0000256" key="1">
    <source>
        <dbReference type="SAM" id="MobiDB-lite"/>
    </source>
</evidence>
<dbReference type="PANTHER" id="PTHR38788:SF3">
    <property type="entry name" value="CLR5 DOMAIN-CONTAINING PROTEIN"/>
    <property type="match status" value="1"/>
</dbReference>
<dbReference type="Proteomes" id="UP001320420">
    <property type="component" value="Unassembled WGS sequence"/>
</dbReference>